<keyword evidence="3" id="KW-0288">FMN</keyword>
<dbReference type="Gene3D" id="3.20.20.70">
    <property type="entry name" value="Aldolase class I"/>
    <property type="match status" value="1"/>
</dbReference>
<accession>A0A1J5MW46</accession>
<dbReference type="SUPFAM" id="SSF51395">
    <property type="entry name" value="FMN-linked oxidoreductases"/>
    <property type="match status" value="1"/>
</dbReference>
<evidence type="ECO:0000256" key="1">
    <source>
        <dbReference type="ARBA" id="ARBA00001917"/>
    </source>
</evidence>
<feature type="domain" description="NADH:flavin oxidoreductase/NADH oxidase N-terminal" evidence="6">
    <location>
        <begin position="5"/>
        <end position="340"/>
    </location>
</feature>
<dbReference type="EMBL" id="LKAQ01000004">
    <property type="protein sequence ID" value="OIQ50194.1"/>
    <property type="molecule type" value="Genomic_DNA"/>
</dbReference>
<dbReference type="PANTHER" id="PTHR43303:SF4">
    <property type="entry name" value="NADPH DEHYDROGENASE C23G7.10C-RELATED"/>
    <property type="match status" value="1"/>
</dbReference>
<comment type="caution">
    <text evidence="7">The sequence shown here is derived from an EMBL/GenBank/DDBJ whole genome shotgun (WGS) entry which is preliminary data.</text>
</comment>
<dbReference type="GO" id="GO:0050661">
    <property type="term" value="F:NADP binding"/>
    <property type="evidence" value="ECO:0007669"/>
    <property type="project" value="InterPro"/>
</dbReference>
<dbReference type="GO" id="GO:0010181">
    <property type="term" value="F:FMN binding"/>
    <property type="evidence" value="ECO:0007669"/>
    <property type="project" value="InterPro"/>
</dbReference>
<protein>
    <submittedName>
        <fullName evidence="7">NADPH dehydrogenase</fullName>
        <ecNumber evidence="7">1.6.99.1</ecNumber>
    </submittedName>
</protein>
<evidence type="ECO:0000313" key="8">
    <source>
        <dbReference type="Proteomes" id="UP000181901"/>
    </source>
</evidence>
<evidence type="ECO:0000256" key="3">
    <source>
        <dbReference type="ARBA" id="ARBA00022643"/>
    </source>
</evidence>
<dbReference type="InterPro" id="IPR001155">
    <property type="entry name" value="OxRdtase_FMN_N"/>
</dbReference>
<evidence type="ECO:0000256" key="5">
    <source>
        <dbReference type="ARBA" id="ARBA00023002"/>
    </source>
</evidence>
<dbReference type="RefSeq" id="WP_071545651.1">
    <property type="nucleotide sequence ID" value="NZ_LKAQ01000004.1"/>
</dbReference>
<dbReference type="CDD" id="cd02932">
    <property type="entry name" value="OYE_YqiM_FMN"/>
    <property type="match status" value="1"/>
</dbReference>
<sequence length="369" mass="40603">MANAFDTFTLKDITLRNRIVVPPMCQYQAVDGVPNQWHEIHYPSMARGGAGLVIVEATAVSPEGRISPGCTGLWNETQAGKMAGIAAGIKRAGAVPGIQIGHAGRKASANVPWQGDDHMAEDDPRAWQTISPSAVPFGANLPRVPREMTLEDIKRVQDDFVGAARRARDAGFEWLELHFAHGYLAQSFLSVHANRRTDGYGGDLAGRGRFMRETLAAVREVWPERLPLAVRLGVIEFDGRDEETVADAVSLTRDFKSLGLDLLDASLGFTTPEANIPWGPALVVPYAARIRKEAGIPVSAAWNVDTPEIIRDVLADERLDLVMLGHRHLSNPHYPYTLAKAYGIENPGWKTLPESYAHWLDRYKASDER</sequence>
<comment type="cofactor">
    <cofactor evidence="1">
        <name>FMN</name>
        <dbReference type="ChEBI" id="CHEBI:58210"/>
    </cofactor>
</comment>
<dbReference type="PANTHER" id="PTHR43303">
    <property type="entry name" value="NADPH DEHYDROGENASE C23G7.10C-RELATED"/>
    <property type="match status" value="1"/>
</dbReference>
<dbReference type="GO" id="GO:0003959">
    <property type="term" value="F:NADPH dehydrogenase activity"/>
    <property type="evidence" value="ECO:0007669"/>
    <property type="project" value="UniProtKB-EC"/>
</dbReference>
<evidence type="ECO:0000256" key="4">
    <source>
        <dbReference type="ARBA" id="ARBA00022857"/>
    </source>
</evidence>
<dbReference type="InterPro" id="IPR013785">
    <property type="entry name" value="Aldolase_TIM"/>
</dbReference>
<gene>
    <name evidence="7" type="primary">namA</name>
    <name evidence="7" type="ORF">BerOc1_02124</name>
</gene>
<keyword evidence="2" id="KW-0285">Flavoprotein</keyword>
<dbReference type="Proteomes" id="UP000181901">
    <property type="component" value="Unassembled WGS sequence"/>
</dbReference>
<proteinExistence type="predicted"/>
<dbReference type="Pfam" id="PF00724">
    <property type="entry name" value="Oxidored_FMN"/>
    <property type="match status" value="1"/>
</dbReference>
<keyword evidence="5 7" id="KW-0560">Oxidoreductase</keyword>
<keyword evidence="4" id="KW-0521">NADP</keyword>
<evidence type="ECO:0000256" key="2">
    <source>
        <dbReference type="ARBA" id="ARBA00022630"/>
    </source>
</evidence>
<dbReference type="AlphaFoldDB" id="A0A1J5MW46"/>
<reference evidence="7 8" key="1">
    <citation type="submission" date="2015-09" db="EMBL/GenBank/DDBJ databases">
        <title>Genome of Desulfovibrio dechloracetivorans BerOc1, a mercury methylating strain isolated from highly hydrocarbons and metals contaminated coastal sediments.</title>
        <authorList>
            <person name="Goni Urriza M."/>
            <person name="Gassie C."/>
            <person name="Bouchez O."/>
            <person name="Klopp C."/>
            <person name="Ranchou-Peyruse A."/>
            <person name="Remy G."/>
        </authorList>
    </citation>
    <scope>NUCLEOTIDE SEQUENCE [LARGE SCALE GENOMIC DNA]</scope>
    <source>
        <strain evidence="7 8">BerOc1</strain>
    </source>
</reference>
<dbReference type="EC" id="1.6.99.1" evidence="7"/>
<name>A0A1J5MW46_9BACT</name>
<dbReference type="InterPro" id="IPR044152">
    <property type="entry name" value="YqjM-like"/>
</dbReference>
<organism evidence="7 8">
    <name type="scientific">Pseudodesulfovibrio hydrargyri</name>
    <dbReference type="NCBI Taxonomy" id="2125990"/>
    <lineage>
        <taxon>Bacteria</taxon>
        <taxon>Pseudomonadati</taxon>
        <taxon>Thermodesulfobacteriota</taxon>
        <taxon>Desulfovibrionia</taxon>
        <taxon>Desulfovibrionales</taxon>
        <taxon>Desulfovibrionaceae</taxon>
    </lineage>
</organism>
<evidence type="ECO:0000313" key="7">
    <source>
        <dbReference type="EMBL" id="OIQ50194.1"/>
    </source>
</evidence>
<keyword evidence="8" id="KW-1185">Reference proteome</keyword>
<dbReference type="OrthoDB" id="9784632at2"/>
<evidence type="ECO:0000259" key="6">
    <source>
        <dbReference type="Pfam" id="PF00724"/>
    </source>
</evidence>